<accession>A0ABW3ARG8</accession>
<sequence length="114" mass="12993">MMIIAACLLVAKPFIGFSRCSRLLIKNEPLTILIKSFSKYRLDQLEDTEFCKDVSGELYPQPLLPLIIGIAGFFGLLYLNFKELKIQTQAFIKGSNRQIITTEPTYIALHRLII</sequence>
<evidence type="ECO:0000256" key="1">
    <source>
        <dbReference type="SAM" id="Phobius"/>
    </source>
</evidence>
<keyword evidence="1" id="KW-0472">Membrane</keyword>
<keyword evidence="3" id="KW-1185">Reference proteome</keyword>
<keyword evidence="1" id="KW-0812">Transmembrane</keyword>
<protein>
    <submittedName>
        <fullName evidence="2">Uncharacterized protein</fullName>
    </submittedName>
</protein>
<feature type="transmembrane region" description="Helical" evidence="1">
    <location>
        <begin position="63"/>
        <end position="81"/>
    </location>
</feature>
<dbReference type="EMBL" id="JBHTHZ010000003">
    <property type="protein sequence ID" value="MFD0793449.1"/>
    <property type="molecule type" value="Genomic_DNA"/>
</dbReference>
<proteinExistence type="predicted"/>
<name>A0ABW3ARG8_9SPHI</name>
<organism evidence="2 3">
    <name type="scientific">Mucilaginibacter litoreus</name>
    <dbReference type="NCBI Taxonomy" id="1048221"/>
    <lineage>
        <taxon>Bacteria</taxon>
        <taxon>Pseudomonadati</taxon>
        <taxon>Bacteroidota</taxon>
        <taxon>Sphingobacteriia</taxon>
        <taxon>Sphingobacteriales</taxon>
        <taxon>Sphingobacteriaceae</taxon>
        <taxon>Mucilaginibacter</taxon>
    </lineage>
</organism>
<dbReference type="Proteomes" id="UP001597010">
    <property type="component" value="Unassembled WGS sequence"/>
</dbReference>
<comment type="caution">
    <text evidence="2">The sequence shown here is derived from an EMBL/GenBank/DDBJ whole genome shotgun (WGS) entry which is preliminary data.</text>
</comment>
<dbReference type="RefSeq" id="WP_377113235.1">
    <property type="nucleotide sequence ID" value="NZ_JBHTHZ010000003.1"/>
</dbReference>
<reference evidence="3" key="1">
    <citation type="journal article" date="2019" name="Int. J. Syst. Evol. Microbiol.">
        <title>The Global Catalogue of Microorganisms (GCM) 10K type strain sequencing project: providing services to taxonomists for standard genome sequencing and annotation.</title>
        <authorList>
            <consortium name="The Broad Institute Genomics Platform"/>
            <consortium name="The Broad Institute Genome Sequencing Center for Infectious Disease"/>
            <person name="Wu L."/>
            <person name="Ma J."/>
        </authorList>
    </citation>
    <scope>NUCLEOTIDE SEQUENCE [LARGE SCALE GENOMIC DNA]</scope>
    <source>
        <strain evidence="3">CCUG 61484</strain>
    </source>
</reference>
<evidence type="ECO:0000313" key="3">
    <source>
        <dbReference type="Proteomes" id="UP001597010"/>
    </source>
</evidence>
<evidence type="ECO:0000313" key="2">
    <source>
        <dbReference type="EMBL" id="MFD0793449.1"/>
    </source>
</evidence>
<keyword evidence="1" id="KW-1133">Transmembrane helix</keyword>
<gene>
    <name evidence="2" type="ORF">ACFQZX_07450</name>
</gene>